<accession>A0AAD7CWK0</accession>
<protein>
    <submittedName>
        <fullName evidence="1">Uncharacterized protein</fullName>
    </submittedName>
</protein>
<dbReference type="AlphaFoldDB" id="A0AAD7CWK0"/>
<evidence type="ECO:0000313" key="1">
    <source>
        <dbReference type="EMBL" id="KAJ7667375.1"/>
    </source>
</evidence>
<dbReference type="EMBL" id="JARKIE010000201">
    <property type="protein sequence ID" value="KAJ7667375.1"/>
    <property type="molecule type" value="Genomic_DNA"/>
</dbReference>
<dbReference type="Proteomes" id="UP001221757">
    <property type="component" value="Unassembled WGS sequence"/>
</dbReference>
<gene>
    <name evidence="1" type="ORF">B0H17DRAFT_1088707</name>
</gene>
<proteinExistence type="predicted"/>
<reference evidence="1" key="1">
    <citation type="submission" date="2023-03" db="EMBL/GenBank/DDBJ databases">
        <title>Massive genome expansion in bonnet fungi (Mycena s.s.) driven by repeated elements and novel gene families across ecological guilds.</title>
        <authorList>
            <consortium name="Lawrence Berkeley National Laboratory"/>
            <person name="Harder C.B."/>
            <person name="Miyauchi S."/>
            <person name="Viragh M."/>
            <person name="Kuo A."/>
            <person name="Thoen E."/>
            <person name="Andreopoulos B."/>
            <person name="Lu D."/>
            <person name="Skrede I."/>
            <person name="Drula E."/>
            <person name="Henrissat B."/>
            <person name="Morin E."/>
            <person name="Kohler A."/>
            <person name="Barry K."/>
            <person name="LaButti K."/>
            <person name="Morin E."/>
            <person name="Salamov A."/>
            <person name="Lipzen A."/>
            <person name="Mereny Z."/>
            <person name="Hegedus B."/>
            <person name="Baldrian P."/>
            <person name="Stursova M."/>
            <person name="Weitz H."/>
            <person name="Taylor A."/>
            <person name="Grigoriev I.V."/>
            <person name="Nagy L.G."/>
            <person name="Martin F."/>
            <person name="Kauserud H."/>
        </authorList>
    </citation>
    <scope>NUCLEOTIDE SEQUENCE</scope>
    <source>
        <strain evidence="1">CBHHK067</strain>
    </source>
</reference>
<organism evidence="1 2">
    <name type="scientific">Mycena rosella</name>
    <name type="common">Pink bonnet</name>
    <name type="synonym">Agaricus rosellus</name>
    <dbReference type="NCBI Taxonomy" id="1033263"/>
    <lineage>
        <taxon>Eukaryota</taxon>
        <taxon>Fungi</taxon>
        <taxon>Dikarya</taxon>
        <taxon>Basidiomycota</taxon>
        <taxon>Agaricomycotina</taxon>
        <taxon>Agaricomycetes</taxon>
        <taxon>Agaricomycetidae</taxon>
        <taxon>Agaricales</taxon>
        <taxon>Marasmiineae</taxon>
        <taxon>Mycenaceae</taxon>
        <taxon>Mycena</taxon>
    </lineage>
</organism>
<comment type="caution">
    <text evidence="1">The sequence shown here is derived from an EMBL/GenBank/DDBJ whole genome shotgun (WGS) entry which is preliminary data.</text>
</comment>
<sequence length="52" mass="5749">MPFSPLPPCFHPSLAFVHVTSTPAYLHVRTPPCALVPPRPSRLTSYLPHVTN</sequence>
<keyword evidence="2" id="KW-1185">Reference proteome</keyword>
<name>A0AAD7CWK0_MYCRO</name>
<evidence type="ECO:0000313" key="2">
    <source>
        <dbReference type="Proteomes" id="UP001221757"/>
    </source>
</evidence>